<dbReference type="EMBL" id="PDXA01000022">
    <property type="protein sequence ID" value="RYN48670.1"/>
    <property type="molecule type" value="Genomic_DNA"/>
</dbReference>
<proteinExistence type="predicted"/>
<feature type="chain" id="PRO_5020307637" evidence="2">
    <location>
        <begin position="23"/>
        <end position="125"/>
    </location>
</feature>
<feature type="signal peptide" evidence="2">
    <location>
        <begin position="1"/>
        <end position="22"/>
    </location>
</feature>
<sequence length="125" mass="14612">MQLIITLLSLASIGANVLPVQSAVVPVAAALGPRYQWDDEVPHRRRAEAELDMPVRRSDYAHEYRRDPDEKAHEYRSDNDEKAHEYRSDNDEKAHEYRSDNDEKAHEYRSDNDEKAHEYRAVADY</sequence>
<reference evidence="4" key="1">
    <citation type="journal article" date="2019" name="bioRxiv">
        <title>Genomics, evolutionary history and diagnostics of the Alternaria alternata species group including apple and Asian pear pathotypes.</title>
        <authorList>
            <person name="Armitage A.D."/>
            <person name="Cockerton H.M."/>
            <person name="Sreenivasaprasad S."/>
            <person name="Woodhall J.W."/>
            <person name="Lane C.R."/>
            <person name="Harrison R.J."/>
            <person name="Clarkson J.P."/>
        </authorList>
    </citation>
    <scope>NUCLEOTIDE SEQUENCE [LARGE SCALE GENOMIC DNA]</scope>
    <source>
        <strain evidence="4">FERA 1082</strain>
    </source>
</reference>
<evidence type="ECO:0000256" key="1">
    <source>
        <dbReference type="SAM" id="MobiDB-lite"/>
    </source>
</evidence>
<dbReference type="Proteomes" id="UP000292402">
    <property type="component" value="Unassembled WGS sequence"/>
</dbReference>
<keyword evidence="2" id="KW-0732">Signal</keyword>
<name>A0A4Q4MFW1_9PLEO</name>
<protein>
    <submittedName>
        <fullName evidence="3">Uncharacterized protein</fullName>
    </submittedName>
</protein>
<dbReference type="AlphaFoldDB" id="A0A4Q4MFW1"/>
<evidence type="ECO:0000313" key="3">
    <source>
        <dbReference type="EMBL" id="RYN48670.1"/>
    </source>
</evidence>
<accession>A0A4Q4MFW1</accession>
<evidence type="ECO:0000256" key="2">
    <source>
        <dbReference type="SAM" id="SignalP"/>
    </source>
</evidence>
<feature type="region of interest" description="Disordered" evidence="1">
    <location>
        <begin position="36"/>
        <end position="125"/>
    </location>
</feature>
<gene>
    <name evidence="3" type="ORF">AA0114_g6972</name>
</gene>
<organism evidence="3 4">
    <name type="scientific">Alternaria tenuissima</name>
    <dbReference type="NCBI Taxonomy" id="119927"/>
    <lineage>
        <taxon>Eukaryota</taxon>
        <taxon>Fungi</taxon>
        <taxon>Dikarya</taxon>
        <taxon>Ascomycota</taxon>
        <taxon>Pezizomycotina</taxon>
        <taxon>Dothideomycetes</taxon>
        <taxon>Pleosporomycetidae</taxon>
        <taxon>Pleosporales</taxon>
        <taxon>Pleosporineae</taxon>
        <taxon>Pleosporaceae</taxon>
        <taxon>Alternaria</taxon>
        <taxon>Alternaria sect. Alternaria</taxon>
        <taxon>Alternaria alternata complex</taxon>
    </lineage>
</organism>
<evidence type="ECO:0000313" key="4">
    <source>
        <dbReference type="Proteomes" id="UP000292402"/>
    </source>
</evidence>
<comment type="caution">
    <text evidence="3">The sequence shown here is derived from an EMBL/GenBank/DDBJ whole genome shotgun (WGS) entry which is preliminary data.</text>
</comment>